<dbReference type="InterPro" id="IPR036028">
    <property type="entry name" value="SH3-like_dom_sf"/>
</dbReference>
<dbReference type="CDD" id="cd00201">
    <property type="entry name" value="WW"/>
    <property type="match status" value="1"/>
</dbReference>
<evidence type="ECO:0000313" key="10">
    <source>
        <dbReference type="EMBL" id="ORY93827.1"/>
    </source>
</evidence>
<dbReference type="PROSITE" id="PS00720">
    <property type="entry name" value="RASGEF"/>
    <property type="match status" value="1"/>
</dbReference>
<dbReference type="OMA" id="RESMQFG"/>
<dbReference type="STRING" id="13706.A0A1X2H613"/>
<evidence type="ECO:0000256" key="2">
    <source>
        <dbReference type="ARBA" id="ARBA00022658"/>
    </source>
</evidence>
<dbReference type="InterPro" id="IPR023578">
    <property type="entry name" value="Ras_GEF_dom_sf"/>
</dbReference>
<evidence type="ECO:0000313" key="11">
    <source>
        <dbReference type="Proteomes" id="UP000242180"/>
    </source>
</evidence>
<evidence type="ECO:0000256" key="5">
    <source>
        <dbReference type="SAM" id="MobiDB-lite"/>
    </source>
</evidence>
<evidence type="ECO:0000259" key="9">
    <source>
        <dbReference type="PROSITE" id="PS50212"/>
    </source>
</evidence>
<dbReference type="PROSITE" id="PS50212">
    <property type="entry name" value="RASGEF_NTER"/>
    <property type="match status" value="1"/>
</dbReference>
<dbReference type="OrthoDB" id="546434at2759"/>
<feature type="compositionally biased region" description="Pro residues" evidence="5">
    <location>
        <begin position="692"/>
        <end position="710"/>
    </location>
</feature>
<feature type="compositionally biased region" description="Basic and acidic residues" evidence="5">
    <location>
        <begin position="653"/>
        <end position="667"/>
    </location>
</feature>
<dbReference type="SUPFAM" id="SSF50044">
    <property type="entry name" value="SH3-domain"/>
    <property type="match status" value="1"/>
</dbReference>
<dbReference type="SMART" id="SM00147">
    <property type="entry name" value="RasGEF"/>
    <property type="match status" value="1"/>
</dbReference>
<feature type="domain" description="WW" evidence="8">
    <location>
        <begin position="169"/>
        <end position="203"/>
    </location>
</feature>
<comment type="caution">
    <text evidence="10">The sequence shown here is derived from an EMBL/GenBank/DDBJ whole genome shotgun (WGS) entry which is preliminary data.</text>
</comment>
<reference evidence="10 11" key="1">
    <citation type="submission" date="2016-07" db="EMBL/GenBank/DDBJ databases">
        <title>Pervasive Adenine N6-methylation of Active Genes in Fungi.</title>
        <authorList>
            <consortium name="DOE Joint Genome Institute"/>
            <person name="Mondo S.J."/>
            <person name="Dannebaum R.O."/>
            <person name="Kuo R.C."/>
            <person name="Labutti K."/>
            <person name="Haridas S."/>
            <person name="Kuo A."/>
            <person name="Salamov A."/>
            <person name="Ahrendt S.R."/>
            <person name="Lipzen A."/>
            <person name="Sullivan W."/>
            <person name="Andreopoulos W.B."/>
            <person name="Clum A."/>
            <person name="Lindquist E."/>
            <person name="Daum C."/>
            <person name="Ramamoorthy G.K."/>
            <person name="Gryganskyi A."/>
            <person name="Culley D."/>
            <person name="Magnuson J.K."/>
            <person name="James T.Y."/>
            <person name="O'Malley M.A."/>
            <person name="Stajich J.E."/>
            <person name="Spatafora J.W."/>
            <person name="Visel A."/>
            <person name="Grigoriev I.V."/>
        </authorList>
    </citation>
    <scope>NUCLEOTIDE SEQUENCE [LARGE SCALE GENOMIC DNA]</scope>
    <source>
        <strain evidence="10 11">NRRL 2496</strain>
    </source>
</reference>
<feature type="region of interest" description="Disordered" evidence="5">
    <location>
        <begin position="229"/>
        <end position="284"/>
    </location>
</feature>
<dbReference type="SUPFAM" id="SSF48366">
    <property type="entry name" value="Ras GEF"/>
    <property type="match status" value="1"/>
</dbReference>
<organism evidence="10 11">
    <name type="scientific">Syncephalastrum racemosum</name>
    <name type="common">Filamentous fungus</name>
    <dbReference type="NCBI Taxonomy" id="13706"/>
    <lineage>
        <taxon>Eukaryota</taxon>
        <taxon>Fungi</taxon>
        <taxon>Fungi incertae sedis</taxon>
        <taxon>Mucoromycota</taxon>
        <taxon>Mucoromycotina</taxon>
        <taxon>Mucoromycetes</taxon>
        <taxon>Mucorales</taxon>
        <taxon>Syncephalastraceae</taxon>
        <taxon>Syncephalastrum</taxon>
    </lineage>
</organism>
<dbReference type="InterPro" id="IPR001452">
    <property type="entry name" value="SH3_domain"/>
</dbReference>
<evidence type="ECO:0000259" key="6">
    <source>
        <dbReference type="PROSITE" id="PS50002"/>
    </source>
</evidence>
<accession>A0A1X2H613</accession>
<dbReference type="GO" id="GO:0007265">
    <property type="term" value="P:Ras protein signal transduction"/>
    <property type="evidence" value="ECO:0007669"/>
    <property type="project" value="TreeGrafter"/>
</dbReference>
<evidence type="ECO:0000256" key="4">
    <source>
        <dbReference type="PROSITE-ProRule" id="PRU00192"/>
    </source>
</evidence>
<dbReference type="InterPro" id="IPR056685">
    <property type="entry name" value="DUF7783"/>
</dbReference>
<dbReference type="Pfam" id="PF25006">
    <property type="entry name" value="DUF7783"/>
    <property type="match status" value="1"/>
</dbReference>
<sequence>MSTNDVICRVCALYPYTSTDASSLSFDQGAVIDVLAQLDSGWWDGWCNGKRGWFPSNYVQIIETSHDQTKDQQFWHHGQPDISWTSRRAPYPAPPQHSLQQQQQQQEQEHLFHQQYYQQPPPPQQQQFHHSTMHDLQHQQQLRLSLAADNMLLLNHNTNANIKDRDAAQAEPSNWILQTTEDGSEVYYYNTVTKEMRYSVPPEEMSTVYQSPPPSAKSYTYKSSDYYDADDYIDEKPRPPVRAPQRTLDEHSSLASVSTSTMSTTSSPSLRTAQSGNDDQLPPNWVRKCTPKGREYYCNLLTDETAWSLEHVDPITGATMNPNPPVDDLDDAERVEVDADEDVRSWSQLNAAIANAIRNLKSSLKQGQIALFREDTLLVVHHIRLLLYMSNSVDKESSPYLKSNKQLKTHHRALLAALAKLVLSAKVASGAWAPMEAIGKLQADADEVLMAVRNFLLVAQEMDIIMHESKPRLVDDLPPTSRWRSKSNPEYLFDSKRPDLTTTLLVLADNVHGAMASFMDSAREAFSAASQQEEAVVAKILSSTPLLVAQFRNLSNTASQFLNALEDIQQATTPRFAAPKQAIHNAMGSLFIASQTITSQDMTPSAVASTFELIEGYRRTIETSVQEVCVMGRQLALEEEQQQQQQQQQPPLEKPDAGRRPSHDDIPRIQTPQQPRPRAPEEEQQRRMHILGPPPSVPPPTMMPPPPPAPKADVMQDRGESILTTNTEDYVTVQTRPPTDKLAKFFGEDTLAAARRRDTILGAPGDGAESTHSTINSHSPRLPPSTRTSTPSMVPERTDFLGSDYVPSEIVFNMEGNVKGGTVTALVQRLTQHDQLDSKFITTFLLTYRSFCSTQELFDALFRRYTLIPPPDLTHEELEMWQEKKLKLVRLRVFNVIKSWLEHYYNEEEDRSILPILMEFTDTIVRESMQFGAEQLIKSIRKRMDQEDDGQIRKMRLNVRTSDMPAPILPKNLKRLRFLDVDPLELARQLTIMDSKLYSRIKPVECLDKNWGKGDSEHIAANVKASIEYSNQVTAWVTDSILSKDEVKKRGAVVKHWILVAERCRYLNNFNTCMAILSAFDNSSIGRLKRTWELMSARTMGTLTGIRRLMGANKNFTEYRDIIHKVNPPCIPFLGIYLQDLTFIEDGNSNYLKKSNHLVNFAKRMKTAEVIRELQQYQSTPYLLQAVPDIQEFIKTHLQSSRDEETLYNLSLSLEPRERGEDTIARRLKESGL</sequence>
<dbReference type="PANTHER" id="PTHR23113">
    <property type="entry name" value="GUANINE NUCLEOTIDE EXCHANGE FACTOR"/>
    <property type="match status" value="1"/>
</dbReference>
<dbReference type="Gene3D" id="1.10.840.10">
    <property type="entry name" value="Ras guanine-nucleotide exchange factors catalytic domain"/>
    <property type="match status" value="1"/>
</dbReference>
<dbReference type="SMART" id="SM00326">
    <property type="entry name" value="SH3"/>
    <property type="match status" value="1"/>
</dbReference>
<dbReference type="SUPFAM" id="SSF51045">
    <property type="entry name" value="WW domain"/>
    <property type="match status" value="1"/>
</dbReference>
<feature type="region of interest" description="Disordered" evidence="5">
    <location>
        <begin position="639"/>
        <end position="715"/>
    </location>
</feature>
<dbReference type="InterPro" id="IPR001895">
    <property type="entry name" value="RASGEF_cat_dom"/>
</dbReference>
<feature type="domain" description="SH3" evidence="6">
    <location>
        <begin position="5"/>
        <end position="64"/>
    </location>
</feature>
<dbReference type="FunCoup" id="A0A1X2H613">
    <property type="interactions" value="74"/>
</dbReference>
<name>A0A1X2H613_SYNRA</name>
<dbReference type="Gene3D" id="2.30.30.40">
    <property type="entry name" value="SH3 Domains"/>
    <property type="match status" value="1"/>
</dbReference>
<dbReference type="InterPro" id="IPR001202">
    <property type="entry name" value="WW_dom"/>
</dbReference>
<dbReference type="InParanoid" id="A0A1X2H613"/>
<keyword evidence="1 4" id="KW-0728">SH3 domain</keyword>
<feature type="domain" description="WW" evidence="8">
    <location>
        <begin position="279"/>
        <end position="312"/>
    </location>
</feature>
<feature type="region of interest" description="Disordered" evidence="5">
    <location>
        <begin position="761"/>
        <end position="796"/>
    </location>
</feature>
<feature type="domain" description="N-terminal Ras-GEF" evidence="9">
    <location>
        <begin position="814"/>
        <end position="944"/>
    </location>
</feature>
<dbReference type="SMART" id="SM00229">
    <property type="entry name" value="RasGEFN"/>
    <property type="match status" value="1"/>
</dbReference>
<dbReference type="EMBL" id="MCGN01000008">
    <property type="protein sequence ID" value="ORY93827.1"/>
    <property type="molecule type" value="Genomic_DNA"/>
</dbReference>
<proteinExistence type="predicted"/>
<dbReference type="InterPro" id="IPR019804">
    <property type="entry name" value="Ras_G-nucl-exch_fac_CS"/>
</dbReference>
<evidence type="ECO:0000256" key="3">
    <source>
        <dbReference type="PROSITE-ProRule" id="PRU00168"/>
    </source>
</evidence>
<dbReference type="InterPro" id="IPR000651">
    <property type="entry name" value="Ras-like_Gua-exchang_fac_N"/>
</dbReference>
<dbReference type="InterPro" id="IPR036964">
    <property type="entry name" value="RASGEF_cat_dom_sf"/>
</dbReference>
<feature type="region of interest" description="Disordered" evidence="5">
    <location>
        <begin position="84"/>
        <end position="141"/>
    </location>
</feature>
<dbReference type="Proteomes" id="UP000242180">
    <property type="component" value="Unassembled WGS sequence"/>
</dbReference>
<dbReference type="Pfam" id="PF00618">
    <property type="entry name" value="RasGEF_N"/>
    <property type="match status" value="1"/>
</dbReference>
<dbReference type="AlphaFoldDB" id="A0A1X2H613"/>
<dbReference type="CDD" id="cd06224">
    <property type="entry name" value="REM"/>
    <property type="match status" value="1"/>
</dbReference>
<dbReference type="SMART" id="SM00456">
    <property type="entry name" value="WW"/>
    <property type="match status" value="2"/>
</dbReference>
<dbReference type="Pfam" id="PF00018">
    <property type="entry name" value="SH3_1"/>
    <property type="match status" value="1"/>
</dbReference>
<dbReference type="Gene3D" id="2.20.70.10">
    <property type="match status" value="2"/>
</dbReference>
<dbReference type="PROSITE" id="PS50020">
    <property type="entry name" value="WW_DOMAIN_2"/>
    <property type="match status" value="2"/>
</dbReference>
<feature type="domain" description="Ras-GEF" evidence="7">
    <location>
        <begin position="982"/>
        <end position="1217"/>
    </location>
</feature>
<dbReference type="Gene3D" id="1.20.870.10">
    <property type="entry name" value="Son of sevenless (SoS) protein Chain: S domain 1"/>
    <property type="match status" value="1"/>
</dbReference>
<dbReference type="GO" id="GO:0005886">
    <property type="term" value="C:plasma membrane"/>
    <property type="evidence" value="ECO:0007669"/>
    <property type="project" value="TreeGrafter"/>
</dbReference>
<keyword evidence="2 3" id="KW-0344">Guanine-nucleotide releasing factor</keyword>
<protein>
    <submittedName>
        <fullName evidence="10">Ras guanine nucleotide exchange factor domain-containing protein</fullName>
    </submittedName>
</protein>
<dbReference type="InterPro" id="IPR036020">
    <property type="entry name" value="WW_dom_sf"/>
</dbReference>
<dbReference type="Pfam" id="PF00617">
    <property type="entry name" value="RasGEF"/>
    <property type="match status" value="1"/>
</dbReference>
<evidence type="ECO:0000256" key="1">
    <source>
        <dbReference type="ARBA" id="ARBA00022443"/>
    </source>
</evidence>
<dbReference type="PRINTS" id="PR00452">
    <property type="entry name" value="SH3DOMAIN"/>
</dbReference>
<dbReference type="PROSITE" id="PS50009">
    <property type="entry name" value="RASGEF_CAT"/>
    <property type="match status" value="1"/>
</dbReference>
<dbReference type="FunFam" id="2.30.30.40:FF:000072">
    <property type="entry name" value="Unconventional Myosin IB"/>
    <property type="match status" value="1"/>
</dbReference>
<feature type="compositionally biased region" description="Low complexity" evidence="5">
    <location>
        <begin position="253"/>
        <end position="269"/>
    </location>
</feature>
<dbReference type="PANTHER" id="PTHR23113:SF368">
    <property type="entry name" value="CELL DIVISION CONTROL PROTEIN 25"/>
    <property type="match status" value="1"/>
</dbReference>
<dbReference type="CDD" id="cd00155">
    <property type="entry name" value="RasGEF"/>
    <property type="match status" value="1"/>
</dbReference>
<evidence type="ECO:0000259" key="7">
    <source>
        <dbReference type="PROSITE" id="PS50009"/>
    </source>
</evidence>
<evidence type="ECO:0000259" key="8">
    <source>
        <dbReference type="PROSITE" id="PS50020"/>
    </source>
</evidence>
<dbReference type="InterPro" id="IPR008937">
    <property type="entry name" value="Ras-like_GEF"/>
</dbReference>
<keyword evidence="11" id="KW-1185">Reference proteome</keyword>
<gene>
    <name evidence="10" type="ORF">BCR43DRAFT_495393</name>
</gene>
<dbReference type="GO" id="GO:0005085">
    <property type="term" value="F:guanyl-nucleotide exchange factor activity"/>
    <property type="evidence" value="ECO:0007669"/>
    <property type="project" value="UniProtKB-KW"/>
</dbReference>
<dbReference type="PROSITE" id="PS50002">
    <property type="entry name" value="SH3"/>
    <property type="match status" value="1"/>
</dbReference>